<dbReference type="InterPro" id="IPR050400">
    <property type="entry name" value="Bact_Cytoskel_RodZ"/>
</dbReference>
<dbReference type="PANTHER" id="PTHR34475">
    <property type="match status" value="1"/>
</dbReference>
<organism evidence="4 5">
    <name type="scientific">Desulforhabdus amnigena</name>
    <dbReference type="NCBI Taxonomy" id="40218"/>
    <lineage>
        <taxon>Bacteria</taxon>
        <taxon>Pseudomonadati</taxon>
        <taxon>Thermodesulfobacteriota</taxon>
        <taxon>Syntrophobacteria</taxon>
        <taxon>Syntrophobacterales</taxon>
        <taxon>Syntrophobacteraceae</taxon>
        <taxon>Desulforhabdus</taxon>
    </lineage>
</organism>
<feature type="region of interest" description="Disordered" evidence="1">
    <location>
        <begin position="135"/>
        <end position="240"/>
    </location>
</feature>
<dbReference type="SUPFAM" id="SSF47413">
    <property type="entry name" value="lambda repressor-like DNA-binding domains"/>
    <property type="match status" value="1"/>
</dbReference>
<evidence type="ECO:0000256" key="2">
    <source>
        <dbReference type="SAM" id="Phobius"/>
    </source>
</evidence>
<evidence type="ECO:0000256" key="1">
    <source>
        <dbReference type="SAM" id="MobiDB-lite"/>
    </source>
</evidence>
<name>A0A9W6FWB4_9BACT</name>
<dbReference type="Proteomes" id="UP001144372">
    <property type="component" value="Unassembled WGS sequence"/>
</dbReference>
<feature type="compositionally biased region" description="Pro residues" evidence="1">
    <location>
        <begin position="186"/>
        <end position="195"/>
    </location>
</feature>
<keyword evidence="5" id="KW-1185">Reference proteome</keyword>
<reference evidence="4" key="1">
    <citation type="submission" date="2022-12" db="EMBL/GenBank/DDBJ databases">
        <title>Reference genome sequencing for broad-spectrum identification of bacterial and archaeal isolates by mass spectrometry.</title>
        <authorList>
            <person name="Sekiguchi Y."/>
            <person name="Tourlousse D.M."/>
        </authorList>
    </citation>
    <scope>NUCLEOTIDE SEQUENCE</scope>
    <source>
        <strain evidence="4">ASRB1</strain>
    </source>
</reference>
<feature type="domain" description="Cytoskeleton protein RodZ-like C-terminal" evidence="3">
    <location>
        <begin position="244"/>
        <end position="312"/>
    </location>
</feature>
<feature type="transmembrane region" description="Helical" evidence="2">
    <location>
        <begin position="104"/>
        <end position="124"/>
    </location>
</feature>
<dbReference type="Pfam" id="PF13413">
    <property type="entry name" value="HTH_25"/>
    <property type="match status" value="1"/>
</dbReference>
<dbReference type="InterPro" id="IPR010982">
    <property type="entry name" value="Lambda_DNA-bd_dom_sf"/>
</dbReference>
<dbReference type="AlphaFoldDB" id="A0A9W6FWB4"/>
<dbReference type="EMBL" id="BSDR01000001">
    <property type="protein sequence ID" value="GLI36008.1"/>
    <property type="molecule type" value="Genomic_DNA"/>
</dbReference>
<dbReference type="PANTHER" id="PTHR34475:SF1">
    <property type="entry name" value="CYTOSKELETON PROTEIN RODZ"/>
    <property type="match status" value="1"/>
</dbReference>
<sequence>MSELSEYLKSERLRQGMTLESISQQTRVSVNALQALEAGEFGRIGAPLLIRSFVSSYCSTLSIDPGPLLEKYSAEIQARNWQEEGIQRYGTLSKSFEKKKGTRIFAILILGMALVGALYGGVWISNRQDKLSVSQSINNDGYPQQELPSDLSERAVPPKIPETEERASVPSQPEYPLGVKKEEPKTQPPSVPPSPASSSKPEEVASAEFAAPKPSAADRPVVEGTAEEKPEMPPREVGQKHRLTFEANQETWVQVKADAGKPQSVLLKPGDTREWEASEKVSLVIGNAGGVQLKWDGKPVAIPGKSGSVVRFRLPDPRYLKE</sequence>
<accession>A0A9W6FWB4</accession>
<gene>
    <name evidence="4" type="ORF">DAMNIGENAA_34410</name>
</gene>
<dbReference type="GO" id="GO:0003677">
    <property type="term" value="F:DNA binding"/>
    <property type="evidence" value="ECO:0007669"/>
    <property type="project" value="InterPro"/>
</dbReference>
<dbReference type="Gene3D" id="1.10.260.40">
    <property type="entry name" value="lambda repressor-like DNA-binding domains"/>
    <property type="match status" value="1"/>
</dbReference>
<evidence type="ECO:0000259" key="3">
    <source>
        <dbReference type="Pfam" id="PF13464"/>
    </source>
</evidence>
<comment type="caution">
    <text evidence="4">The sequence shown here is derived from an EMBL/GenBank/DDBJ whole genome shotgun (WGS) entry which is preliminary data.</text>
</comment>
<evidence type="ECO:0000313" key="4">
    <source>
        <dbReference type="EMBL" id="GLI36008.1"/>
    </source>
</evidence>
<keyword evidence="2" id="KW-1133">Transmembrane helix</keyword>
<keyword evidence="2" id="KW-0812">Transmembrane</keyword>
<feature type="compositionally biased region" description="Basic and acidic residues" evidence="1">
    <location>
        <begin position="226"/>
        <end position="239"/>
    </location>
</feature>
<dbReference type="Pfam" id="PF13464">
    <property type="entry name" value="RodZ_C"/>
    <property type="match status" value="1"/>
</dbReference>
<proteinExistence type="predicted"/>
<feature type="compositionally biased region" description="Low complexity" evidence="1">
    <location>
        <begin position="196"/>
        <end position="208"/>
    </location>
</feature>
<dbReference type="InterPro" id="IPR025194">
    <property type="entry name" value="RodZ-like_C"/>
</dbReference>
<evidence type="ECO:0000313" key="5">
    <source>
        <dbReference type="Proteomes" id="UP001144372"/>
    </source>
</evidence>
<protein>
    <submittedName>
        <fullName evidence="4">Helix-turn-helix domain-containing protein</fullName>
    </submittedName>
</protein>
<keyword evidence="2" id="KW-0472">Membrane</keyword>